<dbReference type="PANTHER" id="PTHR37305:SF1">
    <property type="entry name" value="MEMBRANE PROTEIN"/>
    <property type="match status" value="1"/>
</dbReference>
<dbReference type="AlphaFoldDB" id="A0A1S9I2J4"/>
<keyword evidence="1" id="KW-1133">Transmembrane helix</keyword>
<name>A0A1S9I2J4_9CLOT</name>
<dbReference type="OrthoDB" id="1911186at2"/>
<reference evidence="2 3" key="1">
    <citation type="submission" date="2016-12" db="EMBL/GenBank/DDBJ databases">
        <title>Clostridium tepidum sp. nov., a close relative of Clostridium sporogenes and Clostridium botulinum Group I.</title>
        <authorList>
            <person name="Dobritsa A.P."/>
            <person name="Kutumbaka K.K."/>
            <person name="Werner K."/>
            <person name="Wiedmann M."/>
            <person name="Asmus A."/>
            <person name="Samadpour M."/>
        </authorList>
    </citation>
    <scope>NUCLEOTIDE SEQUENCE [LARGE SCALE GENOMIC DNA]</scope>
    <source>
        <strain evidence="2 3">IEH 97212</strain>
    </source>
</reference>
<feature type="transmembrane region" description="Helical" evidence="1">
    <location>
        <begin position="333"/>
        <end position="353"/>
    </location>
</feature>
<dbReference type="RefSeq" id="WP_078054713.1">
    <property type="nucleotide sequence ID" value="NZ_MRAE01000028.1"/>
</dbReference>
<evidence type="ECO:0000256" key="1">
    <source>
        <dbReference type="SAM" id="Phobius"/>
    </source>
</evidence>
<feature type="transmembrane region" description="Helical" evidence="1">
    <location>
        <begin position="178"/>
        <end position="200"/>
    </location>
</feature>
<dbReference type="STRING" id="1962263.BS637_01185"/>
<proteinExistence type="predicted"/>
<evidence type="ECO:0000313" key="3">
    <source>
        <dbReference type="Proteomes" id="UP000190256"/>
    </source>
</evidence>
<dbReference type="Proteomes" id="UP000190256">
    <property type="component" value="Unassembled WGS sequence"/>
</dbReference>
<gene>
    <name evidence="2" type="ORF">BS638_10515</name>
</gene>
<dbReference type="GO" id="GO:0140359">
    <property type="term" value="F:ABC-type transporter activity"/>
    <property type="evidence" value="ECO:0007669"/>
    <property type="project" value="InterPro"/>
</dbReference>
<keyword evidence="1" id="KW-0472">Membrane</keyword>
<feature type="transmembrane region" description="Helical" evidence="1">
    <location>
        <begin position="116"/>
        <end position="137"/>
    </location>
</feature>
<dbReference type="Pfam" id="PF12679">
    <property type="entry name" value="ABC2_membrane_2"/>
    <property type="match status" value="1"/>
</dbReference>
<dbReference type="EMBL" id="MRAE01000028">
    <property type="protein sequence ID" value="OOO64544.1"/>
    <property type="molecule type" value="Genomic_DNA"/>
</dbReference>
<comment type="caution">
    <text evidence="2">The sequence shown here is derived from an EMBL/GenBank/DDBJ whole genome shotgun (WGS) entry which is preliminary data.</text>
</comment>
<organism evidence="2 3">
    <name type="scientific">Clostridium tepidum</name>
    <dbReference type="NCBI Taxonomy" id="1962263"/>
    <lineage>
        <taxon>Bacteria</taxon>
        <taxon>Bacillati</taxon>
        <taxon>Bacillota</taxon>
        <taxon>Clostridia</taxon>
        <taxon>Eubacteriales</taxon>
        <taxon>Clostridiaceae</taxon>
        <taxon>Clostridium</taxon>
    </lineage>
</organism>
<dbReference type="GO" id="GO:0005886">
    <property type="term" value="C:plasma membrane"/>
    <property type="evidence" value="ECO:0007669"/>
    <property type="project" value="UniProtKB-SubCell"/>
</dbReference>
<feature type="transmembrane region" description="Helical" evidence="1">
    <location>
        <begin position="302"/>
        <end position="321"/>
    </location>
</feature>
<feature type="transmembrane region" description="Helical" evidence="1">
    <location>
        <begin position="65"/>
        <end position="87"/>
    </location>
</feature>
<evidence type="ECO:0000313" key="2">
    <source>
        <dbReference type="EMBL" id="OOO64544.1"/>
    </source>
</evidence>
<feature type="transmembrane region" description="Helical" evidence="1">
    <location>
        <begin position="264"/>
        <end position="282"/>
    </location>
</feature>
<feature type="transmembrane region" description="Helical" evidence="1">
    <location>
        <begin position="153"/>
        <end position="171"/>
    </location>
</feature>
<dbReference type="PANTHER" id="PTHR37305">
    <property type="entry name" value="INTEGRAL MEMBRANE PROTEIN-RELATED"/>
    <property type="match status" value="1"/>
</dbReference>
<keyword evidence="1" id="KW-0812">Transmembrane</keyword>
<accession>A0A1S9I2J4</accession>
<sequence length="358" mass="41650">MKSLFRNPLFYKEWKSSKWICLLMTLILFWDKPNNVLDQISYQKYSMIMDKDFVLDKMWFNQCLLGWNSGKIILILGVISLFSILLFKGEKQSSTCDLLHSMPFTRKDIILSKIKVGILTITIPFLINFIIMTVFYFKNKSYIGTAYLDVPKFYSINLLFALFFFMFLVFMQSIVGQYFAASIIAPITLYVPYIVAGYVVDLIRLSQNLQYENYKLITLNEFVENLNIYDIVNTKGLDRFEKGPDGEQITTIYKFIYENFDIKIMILIVLIVIFAIFAVMAYKRIKLERINQLIIFKSVETVFKIGVSICVGMIFSQIFGYPKGPKPVTNMPLIYITLLIGTIVGYFIAKLVVKFCSR</sequence>
<protein>
    <submittedName>
        <fullName evidence="2">ABC transporter permease</fullName>
    </submittedName>
</protein>